<dbReference type="Proteomes" id="UP000316621">
    <property type="component" value="Chromosome 3"/>
</dbReference>
<accession>A0A4Y7J9N9</accession>
<evidence type="ECO:0000313" key="1">
    <source>
        <dbReference type="EMBL" id="RZC56325.1"/>
    </source>
</evidence>
<dbReference type="EMBL" id="CM010717">
    <property type="protein sequence ID" value="RZC56325.1"/>
    <property type="molecule type" value="Genomic_DNA"/>
</dbReference>
<keyword evidence="2" id="KW-1185">Reference proteome</keyword>
<organism evidence="1 2">
    <name type="scientific">Papaver somniferum</name>
    <name type="common">Opium poppy</name>
    <dbReference type="NCBI Taxonomy" id="3469"/>
    <lineage>
        <taxon>Eukaryota</taxon>
        <taxon>Viridiplantae</taxon>
        <taxon>Streptophyta</taxon>
        <taxon>Embryophyta</taxon>
        <taxon>Tracheophyta</taxon>
        <taxon>Spermatophyta</taxon>
        <taxon>Magnoliopsida</taxon>
        <taxon>Ranunculales</taxon>
        <taxon>Papaveraceae</taxon>
        <taxon>Papaveroideae</taxon>
        <taxon>Papaver</taxon>
    </lineage>
</organism>
<dbReference type="AlphaFoldDB" id="A0A4Y7J9N9"/>
<sequence>DSFPDKELDLRGTWQLIWACTGWKMNANDVVCGGRGGGDCFYFLLIPLIGERFNQHDLNFEEMEALSVDFLKKLEQFTQQPANLGYLGKTTKVEAQLEITLFLKEHQHRQGKEDLI</sequence>
<protein>
    <submittedName>
        <fullName evidence="1">Uncharacterized protein</fullName>
    </submittedName>
</protein>
<reference evidence="1 2" key="1">
    <citation type="journal article" date="2018" name="Science">
        <title>The opium poppy genome and morphinan production.</title>
        <authorList>
            <person name="Guo L."/>
            <person name="Winzer T."/>
            <person name="Yang X."/>
            <person name="Li Y."/>
            <person name="Ning Z."/>
            <person name="He Z."/>
            <person name="Teodor R."/>
            <person name="Lu Y."/>
            <person name="Bowser T.A."/>
            <person name="Graham I.A."/>
            <person name="Ye K."/>
        </authorList>
    </citation>
    <scope>NUCLEOTIDE SEQUENCE [LARGE SCALE GENOMIC DNA]</scope>
    <source>
        <strain evidence="2">cv. HN1</strain>
        <tissue evidence="1">Leaves</tissue>
    </source>
</reference>
<gene>
    <name evidence="1" type="ORF">C5167_015182</name>
</gene>
<name>A0A4Y7J9N9_PAPSO</name>
<proteinExistence type="predicted"/>
<evidence type="ECO:0000313" key="2">
    <source>
        <dbReference type="Proteomes" id="UP000316621"/>
    </source>
</evidence>
<dbReference type="Gramene" id="RZC56325">
    <property type="protein sequence ID" value="RZC56325"/>
    <property type="gene ID" value="C5167_015182"/>
</dbReference>
<feature type="non-terminal residue" evidence="1">
    <location>
        <position position="1"/>
    </location>
</feature>